<organism evidence="2 3">
    <name type="scientific">Neolewinella agarilytica</name>
    <dbReference type="NCBI Taxonomy" id="478744"/>
    <lineage>
        <taxon>Bacteria</taxon>
        <taxon>Pseudomonadati</taxon>
        <taxon>Bacteroidota</taxon>
        <taxon>Saprospiria</taxon>
        <taxon>Saprospirales</taxon>
        <taxon>Lewinellaceae</taxon>
        <taxon>Neolewinella</taxon>
    </lineage>
</organism>
<gene>
    <name evidence="2" type="ORF">SAMN05444359_113118</name>
</gene>
<dbReference type="SUPFAM" id="SSF49478">
    <property type="entry name" value="Cna protein B-type domain"/>
    <property type="match status" value="1"/>
</dbReference>
<dbReference type="OrthoDB" id="905812at2"/>
<reference evidence="3" key="1">
    <citation type="submission" date="2016-10" db="EMBL/GenBank/DDBJ databases">
        <authorList>
            <person name="Varghese N."/>
            <person name="Submissions S."/>
        </authorList>
    </citation>
    <scope>NUCLEOTIDE SEQUENCE [LARGE SCALE GENOMIC DNA]</scope>
    <source>
        <strain evidence="3">DSM 24740</strain>
    </source>
</reference>
<evidence type="ECO:0000313" key="3">
    <source>
        <dbReference type="Proteomes" id="UP000199021"/>
    </source>
</evidence>
<accession>A0A1H9HVB8</accession>
<dbReference type="InParanoid" id="A0A1H9HVB8"/>
<sequence length="880" mass="99476">MNWLVVCVFLVLSLTIPCFAQTCMVEGMAHLGGSRDGRVTVQALDSTKVRLLGFKVSDERGQYRFDQVPAGKFAIRLSQLGYQDTVYELNCAEGGALTLGPDTLVPLSVDLDEISVIDRAVILQRRGDTTQIDYERLERGHEQSVTDILESVPGLELQANRYKFEGKSIDLVLIDNLNLSGEDQKKLTDGIFYDYIDGIQIVENYTPLGRINPDSSNTQRVLSISLRKESQNTGQLSLRAIGGYNRVYHLGGSYLNVGPGRGWRVEVAGLQNDQEIRKGDDGGLEDLVREGLFSRQYVWLRPFESNFSRNLPIPEGQSTRQQQFQLYYEAKPASGDRRLNAHIKFEHTDGVTEQEGVRNYFQQGTQLNVRGVGMPGKVAINAKMDFAATLGKYGELEVRLPLNTDRQRLSQTESLLLTGSQFNNRQQESNNHINLRPFYQLKWNYSSGWWLSVFGRGSVDRFDKAQTIQSNDSIALPSEFLAGQSQFLSLQQSEYQGASMENHLRLSRKFGELLVEADAASLVYQDDLEVVTAAADQRPFSGQSRWSLAANSLWLRARMDHQKIRYSLRANVQTYQTATAQQKASGFRIDPGFFFLYKLSRSLHVSTSYQVGIQLPNLEQTNTLALQQSQVELSSGGITSIRPTLKKTLALSFFKPITASLGGGALFNLKFAYSPAYQAPRPVTRQFDRFQVTTFSYAEINNECVGDLFFYKNNRASSFQLKLFINSSSFQLDDTALSDRFISLSGGVTFKDIGSFLMDIRTEAFYQNRKVVDGFSNESITIVPQIGVRYVRPGSVLAIYNNLRYNDYGTETNTYFQFDVKYTRKKVFRNVELVLQAVDLFNLNADTRAYSTISQNYFETRTVRVLPGRLLLGLKWYVHR</sequence>
<protein>
    <submittedName>
        <fullName evidence="2">Uncharacterized protein</fullName>
    </submittedName>
</protein>
<dbReference type="SUPFAM" id="SSF56935">
    <property type="entry name" value="Porins"/>
    <property type="match status" value="1"/>
</dbReference>
<proteinExistence type="predicted"/>
<feature type="signal peptide" evidence="1">
    <location>
        <begin position="1"/>
        <end position="20"/>
    </location>
</feature>
<dbReference type="AlphaFoldDB" id="A0A1H9HVB8"/>
<name>A0A1H9HVB8_9BACT</name>
<evidence type="ECO:0000313" key="2">
    <source>
        <dbReference type="EMBL" id="SEQ66217.1"/>
    </source>
</evidence>
<dbReference type="STRING" id="478744.SAMN05444359_113118"/>
<keyword evidence="3" id="KW-1185">Reference proteome</keyword>
<feature type="chain" id="PRO_5011474737" evidence="1">
    <location>
        <begin position="21"/>
        <end position="880"/>
    </location>
</feature>
<dbReference type="RefSeq" id="WP_090169177.1">
    <property type="nucleotide sequence ID" value="NZ_FOFB01000013.1"/>
</dbReference>
<dbReference type="Proteomes" id="UP000199021">
    <property type="component" value="Unassembled WGS sequence"/>
</dbReference>
<keyword evidence="1" id="KW-0732">Signal</keyword>
<dbReference type="EMBL" id="FOFB01000013">
    <property type="protein sequence ID" value="SEQ66217.1"/>
    <property type="molecule type" value="Genomic_DNA"/>
</dbReference>
<evidence type="ECO:0000256" key="1">
    <source>
        <dbReference type="SAM" id="SignalP"/>
    </source>
</evidence>